<evidence type="ECO:0000256" key="1">
    <source>
        <dbReference type="SAM" id="MobiDB-lite"/>
    </source>
</evidence>
<sequence length="267" mass="25504">MAASALAAVGAAILASSLGVAGTIIGAAVVSIGATCGSAVFQHVFRRTGEEIRSRVPAVVEAAQTPEEWAAARRADAVVAFDKDGPAATAQFDPFDPGGEHTRMMAQVAPPAENESVTVYKGGKPARKRTWKFYALVSGLVFVLAMTPIAITEFATGQTVGTTVWGGTGGSGSSDGVGASPSQTPGQGGSAAATPSGGSTGTGSGTDPSATPSSSAAASTPTPSASASASTAPSASASASSTPSTAASGTADPAAGAGATASSAATP</sequence>
<keyword evidence="2" id="KW-0812">Transmembrane</keyword>
<dbReference type="Proteomes" id="UP001592581">
    <property type="component" value="Unassembled WGS sequence"/>
</dbReference>
<proteinExistence type="predicted"/>
<comment type="caution">
    <text evidence="3">The sequence shown here is derived from an EMBL/GenBank/DDBJ whole genome shotgun (WGS) entry which is preliminary data.</text>
</comment>
<evidence type="ECO:0000313" key="3">
    <source>
        <dbReference type="EMBL" id="MFC1442126.1"/>
    </source>
</evidence>
<name>A0ABV6XV30_9ACTN</name>
<feature type="compositionally biased region" description="Gly residues" evidence="1">
    <location>
        <begin position="166"/>
        <end position="175"/>
    </location>
</feature>
<keyword evidence="4" id="KW-1185">Reference proteome</keyword>
<dbReference type="RefSeq" id="WP_380567121.1">
    <property type="nucleotide sequence ID" value="NZ_JBEUKS010000011.1"/>
</dbReference>
<reference evidence="3 4" key="1">
    <citation type="submission" date="2024-06" db="EMBL/GenBank/DDBJ databases">
        <authorList>
            <person name="Lee S.D."/>
        </authorList>
    </citation>
    <scope>NUCLEOTIDE SEQUENCE [LARGE SCALE GENOMIC DNA]</scope>
    <source>
        <strain evidence="3 4">N1-10</strain>
    </source>
</reference>
<feature type="region of interest" description="Disordered" evidence="1">
    <location>
        <begin position="166"/>
        <end position="267"/>
    </location>
</feature>
<keyword evidence="2" id="KW-0472">Membrane</keyword>
<feature type="compositionally biased region" description="Low complexity" evidence="1">
    <location>
        <begin position="176"/>
        <end position="197"/>
    </location>
</feature>
<protein>
    <submittedName>
        <fullName evidence="3">Uncharacterized protein</fullName>
    </submittedName>
</protein>
<evidence type="ECO:0000256" key="2">
    <source>
        <dbReference type="SAM" id="Phobius"/>
    </source>
</evidence>
<feature type="transmembrane region" description="Helical" evidence="2">
    <location>
        <begin position="133"/>
        <end position="151"/>
    </location>
</feature>
<dbReference type="EMBL" id="JBEUKS010000011">
    <property type="protein sequence ID" value="MFC1442126.1"/>
    <property type="molecule type" value="Genomic_DNA"/>
</dbReference>
<accession>A0ABV6XV30</accession>
<organism evidence="3 4">
    <name type="scientific">Streptacidiphilus jeojiensis</name>
    <dbReference type="NCBI Taxonomy" id="3229225"/>
    <lineage>
        <taxon>Bacteria</taxon>
        <taxon>Bacillati</taxon>
        <taxon>Actinomycetota</taxon>
        <taxon>Actinomycetes</taxon>
        <taxon>Kitasatosporales</taxon>
        <taxon>Streptomycetaceae</taxon>
        <taxon>Streptacidiphilus</taxon>
    </lineage>
</organism>
<gene>
    <name evidence="3" type="ORF">ABUW04_28125</name>
</gene>
<feature type="compositionally biased region" description="Low complexity" evidence="1">
    <location>
        <begin position="205"/>
        <end position="267"/>
    </location>
</feature>
<evidence type="ECO:0000313" key="4">
    <source>
        <dbReference type="Proteomes" id="UP001592581"/>
    </source>
</evidence>
<keyword evidence="2" id="KW-1133">Transmembrane helix</keyword>